<evidence type="ECO:0000313" key="3">
    <source>
        <dbReference type="EMBL" id="KAG9254531.1"/>
    </source>
</evidence>
<dbReference type="PANTHER" id="PTHR28094:SF1">
    <property type="entry name" value="MEIOTICALLY UP-REGULATED GENE 113 PROTEIN"/>
    <property type="match status" value="1"/>
</dbReference>
<evidence type="ECO:0000259" key="2">
    <source>
        <dbReference type="Pfam" id="PF10544"/>
    </source>
</evidence>
<dbReference type="InterPro" id="IPR018306">
    <property type="entry name" value="Phage_T5_Orf172_DNA-bd"/>
</dbReference>
<dbReference type="AlphaFoldDB" id="A0A9P7ZM91"/>
<name>A0A9P7ZM91_9HYPO</name>
<dbReference type="Proteomes" id="UP000887229">
    <property type="component" value="Unassembled WGS sequence"/>
</dbReference>
<dbReference type="RefSeq" id="XP_046118455.1">
    <property type="nucleotide sequence ID" value="XM_046257392.1"/>
</dbReference>
<dbReference type="InterPro" id="IPR053006">
    <property type="entry name" value="Meiosis_regulatory"/>
</dbReference>
<evidence type="ECO:0000313" key="4">
    <source>
        <dbReference type="Proteomes" id="UP000887229"/>
    </source>
</evidence>
<sequence>MKIIQATKPTDGQGFESCESLQRLITVQDCAVKHVGPSNAPNEQQEISLDLRAAAEDKLGIGLIEEPVAVVASQDVGSEEQHVHENANGKGAVSETELLSPVNRSLNLSNEIGYSSSVNRGDVLATPKDEVEFVDEAQKACHGMIEQDGMTSQHPEVRFTIHVQEPTPKSEPKSTLTASIAPHCSECFDNPMKKTESFQTTAPQDPSPAQQDSPPVTPVRRQPWRECRSHPRYGTLRELLSPESDASEPSPVFSPTSSGSTPMTGESDIGTEPSHYFSKARRPVEEESPLLKKSTRSSRELVPVPAPNFARAKKPTSHARLIKPDPAEVAIEDEAPTTHKDNTTSQDTPLIDTVRHNEIDSNKKDSGPCGDTNTSQLPQVPQLPPYPGADGEFRLSGPERVCRAQLLSAPKDLPPSTQPVATAKAPVKTESEIRIAKSAPLNLELGEYFVQSLQGIQTPETSTSTTSTRRGGFRFTPLKTKKFACDLIYQLAKPVKCRRPGYIYCYSDELTPDHVNIGSAMIPIRYENNYSEPAKIGQPKDDRHLGRRLKSQEKECSLKMVVHFAAYMPCAVRNIESLVHLTLRSDKRRATQCVGGQCQKEHIEWFQTRPEKALAIVKTWQRFSCLIPYRMQGYVENAWENRVGNEERQNNRKKETRDWFDEHMEVHVEQLVAHQKKGLPKVVEDIEQDKQETLPEKGKVWENIWWESLSNSSISSLKVVLSRGFCL</sequence>
<dbReference type="PANTHER" id="PTHR28094">
    <property type="entry name" value="MEIOTICALLY UP-REGULATED GENE 113 PROTEIN"/>
    <property type="match status" value="1"/>
</dbReference>
<evidence type="ECO:0000256" key="1">
    <source>
        <dbReference type="SAM" id="MobiDB-lite"/>
    </source>
</evidence>
<organism evidence="3 4">
    <name type="scientific">Emericellopsis atlantica</name>
    <dbReference type="NCBI Taxonomy" id="2614577"/>
    <lineage>
        <taxon>Eukaryota</taxon>
        <taxon>Fungi</taxon>
        <taxon>Dikarya</taxon>
        <taxon>Ascomycota</taxon>
        <taxon>Pezizomycotina</taxon>
        <taxon>Sordariomycetes</taxon>
        <taxon>Hypocreomycetidae</taxon>
        <taxon>Hypocreales</taxon>
        <taxon>Bionectriaceae</taxon>
        <taxon>Emericellopsis</taxon>
    </lineage>
</organism>
<feature type="compositionally biased region" description="Basic and acidic residues" evidence="1">
    <location>
        <begin position="353"/>
        <end position="366"/>
    </location>
</feature>
<feature type="compositionally biased region" description="Low complexity" evidence="1">
    <location>
        <begin position="199"/>
        <end position="214"/>
    </location>
</feature>
<dbReference type="OrthoDB" id="3511049at2759"/>
<accession>A0A9P7ZM91</accession>
<keyword evidence="4" id="KW-1185">Reference proteome</keyword>
<dbReference type="Pfam" id="PF10544">
    <property type="entry name" value="T5orf172"/>
    <property type="match status" value="1"/>
</dbReference>
<gene>
    <name evidence="3" type="ORF">F5Z01DRAFT_109415</name>
</gene>
<dbReference type="GeneID" id="70288295"/>
<reference evidence="3" key="1">
    <citation type="journal article" date="2021" name="IMA Fungus">
        <title>Genomic characterization of three marine fungi, including Emericellopsis atlantica sp. nov. with signatures of a generalist lifestyle and marine biomass degradation.</title>
        <authorList>
            <person name="Hagestad O.C."/>
            <person name="Hou L."/>
            <person name="Andersen J.H."/>
            <person name="Hansen E.H."/>
            <person name="Altermark B."/>
            <person name="Li C."/>
            <person name="Kuhnert E."/>
            <person name="Cox R.J."/>
            <person name="Crous P.W."/>
            <person name="Spatafora J.W."/>
            <person name="Lail K."/>
            <person name="Amirebrahimi M."/>
            <person name="Lipzen A."/>
            <person name="Pangilinan J."/>
            <person name="Andreopoulos W."/>
            <person name="Hayes R.D."/>
            <person name="Ng V."/>
            <person name="Grigoriev I.V."/>
            <person name="Jackson S.A."/>
            <person name="Sutton T.D.S."/>
            <person name="Dobson A.D.W."/>
            <person name="Rama T."/>
        </authorList>
    </citation>
    <scope>NUCLEOTIDE SEQUENCE</scope>
    <source>
        <strain evidence="3">TS7</strain>
    </source>
</reference>
<feature type="region of interest" description="Disordered" evidence="1">
    <location>
        <begin position="333"/>
        <end position="395"/>
    </location>
</feature>
<dbReference type="EMBL" id="MU251254">
    <property type="protein sequence ID" value="KAG9254531.1"/>
    <property type="molecule type" value="Genomic_DNA"/>
</dbReference>
<proteinExistence type="predicted"/>
<comment type="caution">
    <text evidence="3">The sequence shown here is derived from an EMBL/GenBank/DDBJ whole genome shotgun (WGS) entry which is preliminary data.</text>
</comment>
<feature type="region of interest" description="Disordered" evidence="1">
    <location>
        <begin position="187"/>
        <end position="300"/>
    </location>
</feature>
<protein>
    <recommendedName>
        <fullName evidence="2">Bacteriophage T5 Orf172 DNA-binding domain-containing protein</fullName>
    </recommendedName>
</protein>
<feature type="domain" description="Bacteriophage T5 Orf172 DNA-binding" evidence="2">
    <location>
        <begin position="502"/>
        <end position="620"/>
    </location>
</feature>
<feature type="compositionally biased region" description="Low complexity" evidence="1">
    <location>
        <begin position="254"/>
        <end position="267"/>
    </location>
</feature>